<dbReference type="PANTHER" id="PTHR13328:SF4">
    <property type="entry name" value="NEGATIVE ELONGATION FACTOR A"/>
    <property type="match status" value="1"/>
</dbReference>
<feature type="domain" description="HDAg" evidence="2">
    <location>
        <begin position="89"/>
        <end position="260"/>
    </location>
</feature>
<feature type="compositionally biased region" description="Polar residues" evidence="1">
    <location>
        <begin position="225"/>
        <end position="243"/>
    </location>
</feature>
<dbReference type="EMBL" id="OU896708">
    <property type="protein sequence ID" value="CAG9819389.1"/>
    <property type="molecule type" value="Genomic_DNA"/>
</dbReference>
<evidence type="ECO:0000313" key="3">
    <source>
        <dbReference type="EMBL" id="CAG9819389.1"/>
    </source>
</evidence>
<protein>
    <recommendedName>
        <fullName evidence="2">HDAg domain-containing protein</fullName>
    </recommendedName>
</protein>
<dbReference type="OrthoDB" id="2135488at2759"/>
<feature type="region of interest" description="Disordered" evidence="1">
    <location>
        <begin position="595"/>
        <end position="622"/>
    </location>
</feature>
<keyword evidence="4" id="KW-1185">Reference proteome</keyword>
<dbReference type="PROSITE" id="PS51838">
    <property type="entry name" value="HDAG"/>
    <property type="match status" value="1"/>
</dbReference>
<dbReference type="InterPro" id="IPR056557">
    <property type="entry name" value="NELF-A_N"/>
</dbReference>
<proteinExistence type="predicted"/>
<feature type="region of interest" description="Disordered" evidence="1">
    <location>
        <begin position="687"/>
        <end position="711"/>
    </location>
</feature>
<evidence type="ECO:0000313" key="4">
    <source>
        <dbReference type="Proteomes" id="UP001153737"/>
    </source>
</evidence>
<dbReference type="GO" id="GO:0032021">
    <property type="term" value="C:NELF complex"/>
    <property type="evidence" value="ECO:0007669"/>
    <property type="project" value="TreeGrafter"/>
</dbReference>
<feature type="compositionally biased region" description="Basic and acidic residues" evidence="1">
    <location>
        <begin position="595"/>
        <end position="618"/>
    </location>
</feature>
<evidence type="ECO:0000256" key="1">
    <source>
        <dbReference type="SAM" id="MobiDB-lite"/>
    </source>
</evidence>
<reference evidence="3" key="2">
    <citation type="submission" date="2022-10" db="EMBL/GenBank/DDBJ databases">
        <authorList>
            <consortium name="ENA_rothamsted_submissions"/>
            <consortium name="culmorum"/>
            <person name="King R."/>
        </authorList>
    </citation>
    <scope>NUCLEOTIDE SEQUENCE</scope>
</reference>
<sequence length="758" mass="82726">MANVRDSDTSLWLHNKLGISNDSWTGGSICSQLNAEVLRNIKDCFPDLQTQVKLKLLLSFFHIPRRNLEEWKTELEQILEVALSDSELWVAMLADALKTYPSTGSLNTEISEVDEVRPIFSDLVTDLRKLVRKQNEHNMLPMECHYLNKGALVSVVGNRPEPLKHFTIKKKPKSALLRADLMQKSSDAASNLNKKSCAPVIPVRSRGMPRKMTDTTPLKGIPSRVPSSGFRSGILNSNANNRPPISRVPAGRKEGGVKLLDIADQPLGYAAAKKRKKMQEMEDAKKATENAVLQSPPPVSATTPDYAAGLNTTPSYAPPTPQPTIAPTAAPAPSALPGPLPASLPAAVVSPPAPAALPPPSLPAAQQVTPPAPVVAAAAPIVVAAARPQQPVAAQAQFAQQGRPVPPLLATTAAGQRAMVAEQPQQQVQQVQQQIISTPVVVTQRPIQQQPQPTVTHIRIQPQPSGNALQRRGLALTREQMLEAQDMFRTANKVTRPEKALILGFMAGSRDNPCPHLGNIVTIKLSEDQENVLQADDTFLTVLVETHFQMNYNNGEWKRIKKYRHVENVVDQITQSAPTAALVGDALLDELQQRRVEEDQEVPARGERGGSDHAKRSDGGLGVTENSRVIVDRDVASRFLVVIGGFKREKFGCQQRFVRMGCVQELSDDRPWSGDALLDELQQRRVEEDQEVPARGERGGSDHAKRSDGGLGVTENSRVIVDRDVASRSLVVLVCKSRFIIGGFNLQSSQIVKREKIG</sequence>
<name>A0A9N9SDZ8_PHACE</name>
<dbReference type="AlphaFoldDB" id="A0A9N9SDZ8"/>
<dbReference type="InterPro" id="IPR037517">
    <property type="entry name" value="HDAG_dom"/>
</dbReference>
<gene>
    <name evidence="3" type="ORF">PHAECO_LOCUS6656</name>
</gene>
<accession>A0A9N9SDZ8</accession>
<dbReference type="Pfam" id="PF23553">
    <property type="entry name" value="NELF-A_N"/>
    <property type="match status" value="1"/>
</dbReference>
<dbReference type="InterPro" id="IPR052828">
    <property type="entry name" value="NELF-A_domain"/>
</dbReference>
<reference evidence="3" key="1">
    <citation type="submission" date="2022-01" db="EMBL/GenBank/DDBJ databases">
        <authorList>
            <person name="King R."/>
        </authorList>
    </citation>
    <scope>NUCLEOTIDE SEQUENCE</scope>
</reference>
<evidence type="ECO:0000259" key="2">
    <source>
        <dbReference type="PROSITE" id="PS51838"/>
    </source>
</evidence>
<feature type="compositionally biased region" description="Basic and acidic residues" evidence="1">
    <location>
        <begin position="687"/>
        <end position="708"/>
    </location>
</feature>
<dbReference type="Proteomes" id="UP001153737">
    <property type="component" value="Chromosome 2"/>
</dbReference>
<feature type="region of interest" description="Disordered" evidence="1">
    <location>
        <begin position="207"/>
        <end position="251"/>
    </location>
</feature>
<dbReference type="PANTHER" id="PTHR13328">
    <property type="entry name" value="NEGATIVE ELONGATION FACTOR A NELF-A"/>
    <property type="match status" value="1"/>
</dbReference>
<organism evidence="3 4">
    <name type="scientific">Phaedon cochleariae</name>
    <name type="common">Mustard beetle</name>
    <dbReference type="NCBI Taxonomy" id="80249"/>
    <lineage>
        <taxon>Eukaryota</taxon>
        <taxon>Metazoa</taxon>
        <taxon>Ecdysozoa</taxon>
        <taxon>Arthropoda</taxon>
        <taxon>Hexapoda</taxon>
        <taxon>Insecta</taxon>
        <taxon>Pterygota</taxon>
        <taxon>Neoptera</taxon>
        <taxon>Endopterygota</taxon>
        <taxon>Coleoptera</taxon>
        <taxon>Polyphaga</taxon>
        <taxon>Cucujiformia</taxon>
        <taxon>Chrysomeloidea</taxon>
        <taxon>Chrysomelidae</taxon>
        <taxon>Chrysomelinae</taxon>
        <taxon>Chrysomelini</taxon>
        <taxon>Phaedon</taxon>
    </lineage>
</organism>
<feature type="region of interest" description="Disordered" evidence="1">
    <location>
        <begin position="280"/>
        <end position="337"/>
    </location>
</feature>
<dbReference type="GO" id="GO:0034244">
    <property type="term" value="P:negative regulation of transcription elongation by RNA polymerase II"/>
    <property type="evidence" value="ECO:0007669"/>
    <property type="project" value="TreeGrafter"/>
</dbReference>